<dbReference type="SUPFAM" id="SSF54001">
    <property type="entry name" value="Cysteine proteinases"/>
    <property type="match status" value="1"/>
</dbReference>
<keyword evidence="3" id="KW-0378">Hydrolase</keyword>
<evidence type="ECO:0000313" key="5">
    <source>
        <dbReference type="EMBL" id="CAD2215343.1"/>
    </source>
</evidence>
<protein>
    <recommendedName>
        <fullName evidence="4">Ubiquitin-like protease family profile domain-containing protein</fullName>
    </recommendedName>
</protein>
<evidence type="ECO:0000256" key="2">
    <source>
        <dbReference type="ARBA" id="ARBA00022670"/>
    </source>
</evidence>
<organism evidence="5 6">
    <name type="scientific">Angomonas deanei</name>
    <dbReference type="NCBI Taxonomy" id="59799"/>
    <lineage>
        <taxon>Eukaryota</taxon>
        <taxon>Discoba</taxon>
        <taxon>Euglenozoa</taxon>
        <taxon>Kinetoplastea</taxon>
        <taxon>Metakinetoplastina</taxon>
        <taxon>Trypanosomatida</taxon>
        <taxon>Trypanosomatidae</taxon>
        <taxon>Strigomonadinae</taxon>
        <taxon>Angomonas</taxon>
    </lineage>
</organism>
<accession>A0A7G2C9A0</accession>
<dbReference type="InterPro" id="IPR003653">
    <property type="entry name" value="Peptidase_C48_C"/>
</dbReference>
<evidence type="ECO:0000259" key="4">
    <source>
        <dbReference type="PROSITE" id="PS50600"/>
    </source>
</evidence>
<keyword evidence="2" id="KW-0645">Protease</keyword>
<name>A0A7G2C9A0_9TRYP</name>
<reference evidence="5 6" key="1">
    <citation type="submission" date="2020-08" db="EMBL/GenBank/DDBJ databases">
        <authorList>
            <person name="Newling K."/>
            <person name="Davey J."/>
            <person name="Forrester S."/>
        </authorList>
    </citation>
    <scope>NUCLEOTIDE SEQUENCE [LARGE SCALE GENOMIC DNA]</scope>
    <source>
        <strain evidence="6">Crithidia deanei Carvalho (ATCC PRA-265)</strain>
    </source>
</reference>
<keyword evidence="6" id="KW-1185">Reference proteome</keyword>
<dbReference type="InterPro" id="IPR038765">
    <property type="entry name" value="Papain-like_cys_pep_sf"/>
</dbReference>
<dbReference type="GO" id="GO:0008234">
    <property type="term" value="F:cysteine-type peptidase activity"/>
    <property type="evidence" value="ECO:0007669"/>
    <property type="project" value="InterPro"/>
</dbReference>
<dbReference type="AlphaFoldDB" id="A0A7G2C9A0"/>
<dbReference type="EMBL" id="LR877149">
    <property type="protein sequence ID" value="CAD2215343.1"/>
    <property type="molecule type" value="Genomic_DNA"/>
</dbReference>
<comment type="similarity">
    <text evidence="1">Belongs to the peptidase C48 family.</text>
</comment>
<evidence type="ECO:0000313" key="6">
    <source>
        <dbReference type="Proteomes" id="UP000515908"/>
    </source>
</evidence>
<evidence type="ECO:0000256" key="3">
    <source>
        <dbReference type="ARBA" id="ARBA00022801"/>
    </source>
</evidence>
<dbReference type="Proteomes" id="UP000515908">
    <property type="component" value="Chromosome 05"/>
</dbReference>
<dbReference type="VEuPathDB" id="TriTrypDB:ADEAN_000279800"/>
<gene>
    <name evidence="5" type="ORF">ADEAN_000279800</name>
</gene>
<dbReference type="PROSITE" id="PS50600">
    <property type="entry name" value="ULP_PROTEASE"/>
    <property type="match status" value="1"/>
</dbReference>
<feature type="domain" description="Ubiquitin-like protease family profile" evidence="4">
    <location>
        <begin position="1"/>
        <end position="120"/>
    </location>
</feature>
<dbReference type="Gene3D" id="3.40.395.10">
    <property type="entry name" value="Adenoviral Proteinase, Chain A"/>
    <property type="match status" value="1"/>
</dbReference>
<dbReference type="GO" id="GO:0006508">
    <property type="term" value="P:proteolysis"/>
    <property type="evidence" value="ECO:0007669"/>
    <property type="project" value="UniProtKB-KW"/>
</dbReference>
<proteinExistence type="inferred from homology"/>
<evidence type="ECO:0000256" key="1">
    <source>
        <dbReference type="ARBA" id="ARBA00005234"/>
    </source>
</evidence>
<sequence length="141" mass="16467">MNALLNLFKKKSIVTVACVSILEETPEYLQKIVHLADYGKVVFIPIYTRSHWVASVLRIRSDGTPTLVYYDLAPSHQVRRDIDLVFLKKLNIEVKEQSIQRQERDSVDCGLYMFAVYEGIFFRSPIKDLKSKIRRLRDFLS</sequence>